<evidence type="ECO:0008006" key="13">
    <source>
        <dbReference type="Google" id="ProtNLM"/>
    </source>
</evidence>
<accession>A0A1Y2E6B2</accession>
<dbReference type="InterPro" id="IPR026243">
    <property type="entry name" value="HAUS1"/>
</dbReference>
<dbReference type="RefSeq" id="XP_040717686.1">
    <property type="nucleotide sequence ID" value="XM_040863532.1"/>
</dbReference>
<dbReference type="GO" id="GO:0005819">
    <property type="term" value="C:spindle"/>
    <property type="evidence" value="ECO:0007669"/>
    <property type="project" value="UniProtKB-SubCell"/>
</dbReference>
<dbReference type="GeneID" id="63779744"/>
<protein>
    <recommendedName>
        <fullName evidence="13">HAUS augmin-like complex subunit 1</fullName>
    </recommendedName>
</protein>
<comment type="similarity">
    <text evidence="2">Belongs to the HAUS1 family.</text>
</comment>
<keyword evidence="7 10" id="KW-0175">Coiled coil</keyword>
<evidence type="ECO:0000256" key="2">
    <source>
        <dbReference type="ARBA" id="ARBA00005479"/>
    </source>
</evidence>
<proteinExistence type="inferred from homology"/>
<comment type="caution">
    <text evidence="11">The sequence shown here is derived from an EMBL/GenBank/DDBJ whole genome shotgun (WGS) entry which is preliminary data.</text>
</comment>
<dbReference type="GO" id="GO:0051225">
    <property type="term" value="P:spindle assembly"/>
    <property type="evidence" value="ECO:0007669"/>
    <property type="project" value="InterPro"/>
</dbReference>
<dbReference type="GO" id="GO:0005829">
    <property type="term" value="C:cytosol"/>
    <property type="evidence" value="ECO:0007669"/>
    <property type="project" value="TreeGrafter"/>
</dbReference>
<sequence length="324" mass="36372">MAHRAPHLASQTAIFSPSVARAAASTAKDWAYVDSWLKAKYQTYTPPHAPPSFERNPETLRCLLALASHNEAADEERDQLARIQEAALAEVKTIKAEKELRRRATEEDGQVDGELIVDRVMEALGDGLPREGKTALDAMANMAVELGMAYPTPESLGSKFVGLQGRAFELEQTIERVAMLQRYLDAESEIMDRFVDDVQGDAYRAPEDLAKQNLELQREIKTMSAKIPELKQQVASLQKSVGMPKLTVENVKKDENEYLELLARKKHLDNQLKAFAGLPPDVDAARAVLESLRTQLRKATERRDTVFEGLVERESPVKNRRRRP</sequence>
<evidence type="ECO:0000256" key="4">
    <source>
        <dbReference type="ARBA" id="ARBA00022618"/>
    </source>
</evidence>
<organism evidence="11 12">
    <name type="scientific">Pseudomassariella vexata</name>
    <dbReference type="NCBI Taxonomy" id="1141098"/>
    <lineage>
        <taxon>Eukaryota</taxon>
        <taxon>Fungi</taxon>
        <taxon>Dikarya</taxon>
        <taxon>Ascomycota</taxon>
        <taxon>Pezizomycotina</taxon>
        <taxon>Sordariomycetes</taxon>
        <taxon>Xylariomycetidae</taxon>
        <taxon>Amphisphaeriales</taxon>
        <taxon>Pseudomassariaceae</taxon>
        <taxon>Pseudomassariella</taxon>
    </lineage>
</organism>
<keyword evidence="4" id="KW-0132">Cell division</keyword>
<dbReference type="Pfam" id="PF25762">
    <property type="entry name" value="HAUS1"/>
    <property type="match status" value="1"/>
</dbReference>
<evidence type="ECO:0000256" key="6">
    <source>
        <dbReference type="ARBA" id="ARBA00022776"/>
    </source>
</evidence>
<dbReference type="OrthoDB" id="5372507at2759"/>
<evidence type="ECO:0000313" key="12">
    <source>
        <dbReference type="Proteomes" id="UP000193689"/>
    </source>
</evidence>
<keyword evidence="6" id="KW-0498">Mitosis</keyword>
<name>A0A1Y2E6B2_9PEZI</name>
<dbReference type="EMBL" id="MCFJ01000004">
    <property type="protein sequence ID" value="ORY67062.1"/>
    <property type="molecule type" value="Genomic_DNA"/>
</dbReference>
<comment type="subcellular location">
    <subcellularLocation>
        <location evidence="1">Cytoplasm</location>
        <location evidence="1">Cytoskeleton</location>
        <location evidence="1">Spindle</location>
    </subcellularLocation>
</comment>
<gene>
    <name evidence="11" type="ORF">BCR38DRAFT_482706</name>
</gene>
<evidence type="ECO:0000256" key="5">
    <source>
        <dbReference type="ARBA" id="ARBA00022701"/>
    </source>
</evidence>
<dbReference type="GO" id="GO:0005874">
    <property type="term" value="C:microtubule"/>
    <property type="evidence" value="ECO:0007669"/>
    <property type="project" value="UniProtKB-KW"/>
</dbReference>
<dbReference type="GO" id="GO:0051301">
    <property type="term" value="P:cell division"/>
    <property type="evidence" value="ECO:0007669"/>
    <property type="project" value="UniProtKB-KW"/>
</dbReference>
<dbReference type="InParanoid" id="A0A1Y2E6B2"/>
<keyword evidence="8" id="KW-0206">Cytoskeleton</keyword>
<evidence type="ECO:0000256" key="1">
    <source>
        <dbReference type="ARBA" id="ARBA00004186"/>
    </source>
</evidence>
<dbReference type="Proteomes" id="UP000193689">
    <property type="component" value="Unassembled WGS sequence"/>
</dbReference>
<feature type="coiled-coil region" evidence="10">
    <location>
        <begin position="213"/>
        <end position="302"/>
    </location>
</feature>
<evidence type="ECO:0000256" key="8">
    <source>
        <dbReference type="ARBA" id="ARBA00023212"/>
    </source>
</evidence>
<evidence type="ECO:0000256" key="9">
    <source>
        <dbReference type="ARBA" id="ARBA00023306"/>
    </source>
</evidence>
<evidence type="ECO:0000256" key="10">
    <source>
        <dbReference type="SAM" id="Coils"/>
    </source>
</evidence>
<dbReference type="GO" id="GO:0070652">
    <property type="term" value="C:HAUS complex"/>
    <property type="evidence" value="ECO:0007669"/>
    <property type="project" value="InterPro"/>
</dbReference>
<evidence type="ECO:0000256" key="3">
    <source>
        <dbReference type="ARBA" id="ARBA00022490"/>
    </source>
</evidence>
<evidence type="ECO:0000313" key="11">
    <source>
        <dbReference type="EMBL" id="ORY67062.1"/>
    </source>
</evidence>
<keyword evidence="3" id="KW-0963">Cytoplasm</keyword>
<dbReference type="AlphaFoldDB" id="A0A1Y2E6B2"/>
<reference evidence="11 12" key="1">
    <citation type="submission" date="2016-07" db="EMBL/GenBank/DDBJ databases">
        <title>Pervasive Adenine N6-methylation of Active Genes in Fungi.</title>
        <authorList>
            <consortium name="DOE Joint Genome Institute"/>
            <person name="Mondo S.J."/>
            <person name="Dannebaum R.O."/>
            <person name="Kuo R.C."/>
            <person name="Labutti K."/>
            <person name="Haridas S."/>
            <person name="Kuo A."/>
            <person name="Salamov A."/>
            <person name="Ahrendt S.R."/>
            <person name="Lipzen A."/>
            <person name="Sullivan W."/>
            <person name="Andreopoulos W.B."/>
            <person name="Clum A."/>
            <person name="Lindquist E."/>
            <person name="Daum C."/>
            <person name="Ramamoorthy G.K."/>
            <person name="Gryganskyi A."/>
            <person name="Culley D."/>
            <person name="Magnuson J.K."/>
            <person name="James T.Y."/>
            <person name="O'Malley M.A."/>
            <person name="Stajich J.E."/>
            <person name="Spatafora J.W."/>
            <person name="Visel A."/>
            <person name="Grigoriev I.V."/>
        </authorList>
    </citation>
    <scope>NUCLEOTIDE SEQUENCE [LARGE SCALE GENOMIC DNA]</scope>
    <source>
        <strain evidence="11 12">CBS 129021</strain>
    </source>
</reference>
<keyword evidence="5" id="KW-0493">Microtubule</keyword>
<keyword evidence="12" id="KW-1185">Reference proteome</keyword>
<dbReference type="PANTHER" id="PTHR31570">
    <property type="entry name" value="HAUS AUGMIN-LIKE COMPLEX SUBUNIT 1"/>
    <property type="match status" value="1"/>
</dbReference>
<evidence type="ECO:0000256" key="7">
    <source>
        <dbReference type="ARBA" id="ARBA00023054"/>
    </source>
</evidence>
<keyword evidence="9" id="KW-0131">Cell cycle</keyword>
<dbReference type="PANTHER" id="PTHR31570:SF1">
    <property type="entry name" value="HAUS AUGMIN-LIKE COMPLEX SUBUNIT 1"/>
    <property type="match status" value="1"/>
</dbReference>